<gene>
    <name evidence="1" type="ORF">CSUI_011475</name>
</gene>
<accession>A0A2C6KDY3</accession>
<sequence length="53" mass="5841">MVGSKPKIDKSSLTAGTRVALVRSLCQPRRQSLSLGPFFPISLLDMLQQFPSH</sequence>
<keyword evidence="2" id="KW-1185">Reference proteome</keyword>
<dbReference type="EMBL" id="MIGC01012111">
    <property type="protein sequence ID" value="PHJ14715.1"/>
    <property type="molecule type" value="Genomic_DNA"/>
</dbReference>
<proteinExistence type="predicted"/>
<evidence type="ECO:0000313" key="1">
    <source>
        <dbReference type="EMBL" id="PHJ14715.1"/>
    </source>
</evidence>
<name>A0A2C6KDY3_9APIC</name>
<protein>
    <submittedName>
        <fullName evidence="1">Uncharacterized protein</fullName>
    </submittedName>
</protein>
<dbReference type="AlphaFoldDB" id="A0A2C6KDY3"/>
<dbReference type="RefSeq" id="XP_067916451.1">
    <property type="nucleotide sequence ID" value="XM_068071573.1"/>
</dbReference>
<reference evidence="1 2" key="1">
    <citation type="journal article" date="2017" name="Int. J. Parasitol.">
        <title>The genome of the protozoan parasite Cystoisospora suis and a reverse vaccinology approach to identify vaccine candidates.</title>
        <authorList>
            <person name="Palmieri N."/>
            <person name="Shrestha A."/>
            <person name="Ruttkowski B."/>
            <person name="Beck T."/>
            <person name="Vogl C."/>
            <person name="Tomley F."/>
            <person name="Blake D.P."/>
            <person name="Joachim A."/>
        </authorList>
    </citation>
    <scope>NUCLEOTIDE SEQUENCE [LARGE SCALE GENOMIC DNA]</scope>
    <source>
        <strain evidence="1 2">Wien I</strain>
    </source>
</reference>
<dbReference type="GeneID" id="94434784"/>
<comment type="caution">
    <text evidence="1">The sequence shown here is derived from an EMBL/GenBank/DDBJ whole genome shotgun (WGS) entry which is preliminary data.</text>
</comment>
<organism evidence="1 2">
    <name type="scientific">Cystoisospora suis</name>
    <dbReference type="NCBI Taxonomy" id="483139"/>
    <lineage>
        <taxon>Eukaryota</taxon>
        <taxon>Sar</taxon>
        <taxon>Alveolata</taxon>
        <taxon>Apicomplexa</taxon>
        <taxon>Conoidasida</taxon>
        <taxon>Coccidia</taxon>
        <taxon>Eucoccidiorida</taxon>
        <taxon>Eimeriorina</taxon>
        <taxon>Sarcocystidae</taxon>
        <taxon>Cystoisospora</taxon>
    </lineage>
</organism>
<dbReference type="VEuPathDB" id="ToxoDB:CSUI_011475"/>
<evidence type="ECO:0000313" key="2">
    <source>
        <dbReference type="Proteomes" id="UP000221165"/>
    </source>
</evidence>
<dbReference type="Proteomes" id="UP000221165">
    <property type="component" value="Unassembled WGS sequence"/>
</dbReference>